<sequence>MNELQRAEYLSVLGIASYVPRFVLPLAPEPRQAKLPPAEPDTATDQPLPLASNPLPQSAAQIIDAPATKERDTVAAEINALTSSTNVQAPVKPTIAIPVAAPSQQVKPFVLNCWRLGETLLAVDSHEPGAALPLESLFGNIVRALNWHELPRQQERLHWPMAENRFGPAADASEARDTFSSWLEASCSRYPVRSIWLMGQEAQEFCTPQPLESDINHWDGIRILSIPSLSQLLQQPQRKRELWQLLRKAYPAETRAQ</sequence>
<organism evidence="2 3">
    <name type="scientific">Microbulbifer variabilis</name>
    <dbReference type="NCBI Taxonomy" id="266805"/>
    <lineage>
        <taxon>Bacteria</taxon>
        <taxon>Pseudomonadati</taxon>
        <taxon>Pseudomonadota</taxon>
        <taxon>Gammaproteobacteria</taxon>
        <taxon>Cellvibrionales</taxon>
        <taxon>Microbulbiferaceae</taxon>
        <taxon>Microbulbifer</taxon>
    </lineage>
</organism>
<dbReference type="InterPro" id="IPR036895">
    <property type="entry name" value="Uracil-DNA_glycosylase-like_sf"/>
</dbReference>
<dbReference type="EMBL" id="CP092418">
    <property type="protein sequence ID" value="USD22178.1"/>
    <property type="molecule type" value="Genomic_DNA"/>
</dbReference>
<dbReference type="RefSeq" id="WP_252084540.1">
    <property type="nucleotide sequence ID" value="NZ_CP092418.1"/>
</dbReference>
<evidence type="ECO:0000313" key="3">
    <source>
        <dbReference type="Proteomes" id="UP001055658"/>
    </source>
</evidence>
<gene>
    <name evidence="2" type="ORF">MJO52_03310</name>
</gene>
<keyword evidence="3" id="KW-1185">Reference proteome</keyword>
<proteinExistence type="predicted"/>
<evidence type="ECO:0000256" key="1">
    <source>
        <dbReference type="SAM" id="MobiDB-lite"/>
    </source>
</evidence>
<feature type="region of interest" description="Disordered" evidence="1">
    <location>
        <begin position="32"/>
        <end position="54"/>
    </location>
</feature>
<evidence type="ECO:0000313" key="2">
    <source>
        <dbReference type="EMBL" id="USD22178.1"/>
    </source>
</evidence>
<dbReference type="Proteomes" id="UP001055658">
    <property type="component" value="Chromosome"/>
</dbReference>
<protein>
    <submittedName>
        <fullName evidence="2">Uracil-DNA glycosylase family protein</fullName>
    </submittedName>
</protein>
<dbReference type="Gene3D" id="3.40.470.10">
    <property type="entry name" value="Uracil-DNA glycosylase-like domain"/>
    <property type="match status" value="1"/>
</dbReference>
<name>A0ABY4VG91_9GAMM</name>
<reference evidence="2" key="1">
    <citation type="submission" date="2022-02" db="EMBL/GenBank/DDBJ databases">
        <title>Coral-associated bacteria.</title>
        <authorList>
            <person name="Tang K."/>
            <person name="Wang X."/>
        </authorList>
    </citation>
    <scope>NUCLEOTIDE SEQUENCE</scope>
    <source>
        <strain evidence="2">SCSIO 43006</strain>
    </source>
</reference>
<accession>A0ABY4VG91</accession>